<accession>A0A7W8J468</accession>
<reference evidence="1 2" key="1">
    <citation type="submission" date="2020-08" db="EMBL/GenBank/DDBJ databases">
        <title>Genomic Encyclopedia of Type Strains, Phase IV (KMG-V): Genome sequencing to study the core and pangenomes of soil and plant-associated prokaryotes.</title>
        <authorList>
            <person name="Whitman W."/>
        </authorList>
    </citation>
    <scope>NUCLEOTIDE SEQUENCE [LARGE SCALE GENOMIC DNA]</scope>
    <source>
        <strain evidence="1 2">M8US30</strain>
    </source>
</reference>
<proteinExistence type="predicted"/>
<evidence type="ECO:0000313" key="2">
    <source>
        <dbReference type="Proteomes" id="UP000569092"/>
    </source>
</evidence>
<dbReference type="Proteomes" id="UP000569092">
    <property type="component" value="Unassembled WGS sequence"/>
</dbReference>
<protein>
    <submittedName>
        <fullName evidence="1">Uncharacterized protein</fullName>
    </submittedName>
</protein>
<dbReference type="EMBL" id="JACHDZ010000001">
    <property type="protein sequence ID" value="MBB5342324.1"/>
    <property type="molecule type" value="Genomic_DNA"/>
</dbReference>
<dbReference type="AlphaFoldDB" id="A0A7W8J468"/>
<organism evidence="1 2">
    <name type="scientific">Tunturiibacter lichenicola</name>
    <dbReference type="NCBI Taxonomy" id="2051959"/>
    <lineage>
        <taxon>Bacteria</taxon>
        <taxon>Pseudomonadati</taxon>
        <taxon>Acidobacteriota</taxon>
        <taxon>Terriglobia</taxon>
        <taxon>Terriglobales</taxon>
        <taxon>Acidobacteriaceae</taxon>
        <taxon>Tunturiibacter</taxon>
    </lineage>
</organism>
<gene>
    <name evidence="1" type="ORF">HDF10_000274</name>
</gene>
<evidence type="ECO:0000313" key="1">
    <source>
        <dbReference type="EMBL" id="MBB5342324.1"/>
    </source>
</evidence>
<name>A0A7W8J468_9BACT</name>
<sequence>MSEEDLKQRLAYFQQRLEEAKRRHSAKEPHPRTFDAGYTTETFKTWAESIAVINERLATINDQLKAEARKSNSSQKDL</sequence>
<comment type="caution">
    <text evidence="1">The sequence shown here is derived from an EMBL/GenBank/DDBJ whole genome shotgun (WGS) entry which is preliminary data.</text>
</comment>